<gene>
    <name evidence="2" type="ORF">CVS29_06930</name>
</gene>
<evidence type="ECO:0000313" key="3">
    <source>
        <dbReference type="Proteomes" id="UP000246303"/>
    </source>
</evidence>
<sequence>MNAAHGFSAHFRRPQPIKPTAGQESVWGYPRPPRVEPVSERVVVRLGGQVIADTTDAVRVLETSHPPVYYLPLKAFPDGVLLPVEGTSFCEFKGEAHYFDVVAGTSRVPRAGWTYPEPAPGYEALCTRVALYPSHMDSCEVNGEQVTFQEGDFYGGWITPQIVGPFKGGLGTSGW</sequence>
<dbReference type="InterPro" id="IPR007361">
    <property type="entry name" value="DUF427"/>
</dbReference>
<reference evidence="2 3" key="1">
    <citation type="submission" date="2018-05" db="EMBL/GenBank/DDBJ databases">
        <title>Genetic diversity of glacier-inhabiting Cryobacterium bacteria in China and description of Cryobacterium mengkeensis sp. nov. and Arthrobacter glacialis sp. nov.</title>
        <authorList>
            <person name="Liu Q."/>
            <person name="Xin Y.-H."/>
        </authorList>
    </citation>
    <scope>NUCLEOTIDE SEQUENCE [LARGE SCALE GENOMIC DNA]</scope>
    <source>
        <strain evidence="2 3">GP3</strain>
    </source>
</reference>
<feature type="domain" description="DUF427" evidence="1">
    <location>
        <begin position="42"/>
        <end position="133"/>
    </location>
</feature>
<dbReference type="Proteomes" id="UP000246303">
    <property type="component" value="Unassembled WGS sequence"/>
</dbReference>
<dbReference type="EMBL" id="QHLZ01000003">
    <property type="protein sequence ID" value="PXA66409.1"/>
    <property type="molecule type" value="Genomic_DNA"/>
</dbReference>
<comment type="caution">
    <text evidence="2">The sequence shown here is derived from an EMBL/GenBank/DDBJ whole genome shotgun (WGS) entry which is preliminary data.</text>
</comment>
<organism evidence="2 3">
    <name type="scientific">Arthrobacter psychrochitiniphilus</name>
    <dbReference type="NCBI Taxonomy" id="291045"/>
    <lineage>
        <taxon>Bacteria</taxon>
        <taxon>Bacillati</taxon>
        <taxon>Actinomycetota</taxon>
        <taxon>Actinomycetes</taxon>
        <taxon>Micrococcales</taxon>
        <taxon>Micrococcaceae</taxon>
        <taxon>Arthrobacter</taxon>
    </lineage>
</organism>
<evidence type="ECO:0000313" key="2">
    <source>
        <dbReference type="EMBL" id="PXA66409.1"/>
    </source>
</evidence>
<dbReference type="Pfam" id="PF04248">
    <property type="entry name" value="NTP_transf_9"/>
    <property type="match status" value="1"/>
</dbReference>
<accession>A0A2V3DV75</accession>
<evidence type="ECO:0000259" key="1">
    <source>
        <dbReference type="Pfam" id="PF04248"/>
    </source>
</evidence>
<dbReference type="RefSeq" id="WP_110105592.1">
    <property type="nucleotide sequence ID" value="NZ_JACBZZ010000001.1"/>
</dbReference>
<dbReference type="AlphaFoldDB" id="A0A2V3DV75"/>
<name>A0A2V3DV75_9MICC</name>
<dbReference type="OrthoDB" id="285364at2"/>
<dbReference type="PANTHER" id="PTHR43058">
    <property type="entry name" value="SLR0655 PROTEIN"/>
    <property type="match status" value="1"/>
</dbReference>
<protein>
    <recommendedName>
        <fullName evidence="1">DUF427 domain-containing protein</fullName>
    </recommendedName>
</protein>
<dbReference type="PANTHER" id="PTHR43058:SF1">
    <property type="entry name" value="DUF427 DOMAIN-CONTAINING PROTEIN"/>
    <property type="match status" value="1"/>
</dbReference>
<keyword evidence="3" id="KW-1185">Reference proteome</keyword>
<dbReference type="InterPro" id="IPR038694">
    <property type="entry name" value="DUF427_sf"/>
</dbReference>
<dbReference type="Gene3D" id="2.170.150.40">
    <property type="entry name" value="Domain of unknown function (DUF427)"/>
    <property type="match status" value="1"/>
</dbReference>
<proteinExistence type="predicted"/>